<feature type="compositionally biased region" description="Polar residues" evidence="1">
    <location>
        <begin position="102"/>
        <end position="112"/>
    </location>
</feature>
<evidence type="ECO:0000313" key="2">
    <source>
        <dbReference type="EMBL" id="KAJ1187307.1"/>
    </source>
</evidence>
<feature type="region of interest" description="Disordered" evidence="1">
    <location>
        <begin position="93"/>
        <end position="153"/>
    </location>
</feature>
<comment type="caution">
    <text evidence="2">The sequence shown here is derived from an EMBL/GenBank/DDBJ whole genome shotgun (WGS) entry which is preliminary data.</text>
</comment>
<accession>A0AAV7UIC3</accession>
<evidence type="ECO:0000256" key="1">
    <source>
        <dbReference type="SAM" id="MobiDB-lite"/>
    </source>
</evidence>
<reference evidence="2" key="1">
    <citation type="journal article" date="2022" name="bioRxiv">
        <title>Sequencing and chromosome-scale assembly of the giantPleurodeles waltlgenome.</title>
        <authorList>
            <person name="Brown T."/>
            <person name="Elewa A."/>
            <person name="Iarovenko S."/>
            <person name="Subramanian E."/>
            <person name="Araus A.J."/>
            <person name="Petzold A."/>
            <person name="Susuki M."/>
            <person name="Suzuki K.-i.T."/>
            <person name="Hayashi T."/>
            <person name="Toyoda A."/>
            <person name="Oliveira C."/>
            <person name="Osipova E."/>
            <person name="Leigh N.D."/>
            <person name="Simon A."/>
            <person name="Yun M.H."/>
        </authorList>
    </citation>
    <scope>NUCLEOTIDE SEQUENCE</scope>
    <source>
        <strain evidence="2">20211129_DDA</strain>
        <tissue evidence="2">Liver</tissue>
    </source>
</reference>
<evidence type="ECO:0000313" key="3">
    <source>
        <dbReference type="Proteomes" id="UP001066276"/>
    </source>
</evidence>
<dbReference type="Proteomes" id="UP001066276">
    <property type="component" value="Chromosome 3_1"/>
</dbReference>
<dbReference type="AlphaFoldDB" id="A0AAV7UIC3"/>
<name>A0AAV7UIC3_PLEWA</name>
<keyword evidence="3" id="KW-1185">Reference proteome</keyword>
<sequence length="166" mass="17859">MSSAIRGVRSGTPISGEWGELDPLRNRLLLLGSTSLLVSDCERTNVLASFKACAWSTATCDFVGRADELFFFFLRKLGDLQCLRYRRSQAAQAPRRPLSPSAVPTSRGFQVNSLRGPASAARRPRRSLAKCGAGAPPGWSAEASPEPTPGGAHLVFDTWTPLGEGR</sequence>
<organism evidence="2 3">
    <name type="scientific">Pleurodeles waltl</name>
    <name type="common">Iberian ribbed newt</name>
    <dbReference type="NCBI Taxonomy" id="8319"/>
    <lineage>
        <taxon>Eukaryota</taxon>
        <taxon>Metazoa</taxon>
        <taxon>Chordata</taxon>
        <taxon>Craniata</taxon>
        <taxon>Vertebrata</taxon>
        <taxon>Euteleostomi</taxon>
        <taxon>Amphibia</taxon>
        <taxon>Batrachia</taxon>
        <taxon>Caudata</taxon>
        <taxon>Salamandroidea</taxon>
        <taxon>Salamandridae</taxon>
        <taxon>Pleurodelinae</taxon>
        <taxon>Pleurodeles</taxon>
    </lineage>
</organism>
<protein>
    <submittedName>
        <fullName evidence="2">Uncharacterized protein</fullName>
    </submittedName>
</protein>
<gene>
    <name evidence="2" type="ORF">NDU88_004084</name>
</gene>
<dbReference type="EMBL" id="JANPWB010000005">
    <property type="protein sequence ID" value="KAJ1187307.1"/>
    <property type="molecule type" value="Genomic_DNA"/>
</dbReference>
<proteinExistence type="predicted"/>